<keyword evidence="3" id="KW-1003">Cell membrane</keyword>
<feature type="transmembrane region" description="Helical" evidence="7">
    <location>
        <begin position="329"/>
        <end position="350"/>
    </location>
</feature>
<evidence type="ECO:0000256" key="6">
    <source>
        <dbReference type="ARBA" id="ARBA00023136"/>
    </source>
</evidence>
<evidence type="ECO:0000313" key="8">
    <source>
        <dbReference type="EMBL" id="AUX10369.1"/>
    </source>
</evidence>
<evidence type="ECO:0000256" key="7">
    <source>
        <dbReference type="SAM" id="Phobius"/>
    </source>
</evidence>
<keyword evidence="4 7" id="KW-0812">Transmembrane</keyword>
<evidence type="ECO:0000256" key="5">
    <source>
        <dbReference type="ARBA" id="ARBA00022989"/>
    </source>
</evidence>
<dbReference type="Pfam" id="PF03916">
    <property type="entry name" value="NrfD"/>
    <property type="match status" value="1"/>
</dbReference>
<evidence type="ECO:0000256" key="4">
    <source>
        <dbReference type="ARBA" id="ARBA00022692"/>
    </source>
</evidence>
<protein>
    <submittedName>
        <fullName evidence="8">Anaerobic dehydrogenase membrane anchor subunit</fullName>
    </submittedName>
</protein>
<feature type="transmembrane region" description="Helical" evidence="7">
    <location>
        <begin position="145"/>
        <end position="166"/>
    </location>
</feature>
<gene>
    <name evidence="8" type="ORF">AArcSl_2754</name>
</gene>
<dbReference type="PANTHER" id="PTHR34856">
    <property type="entry name" value="PROTEIN NRFD"/>
    <property type="match status" value="1"/>
</dbReference>
<feature type="transmembrane region" description="Helical" evidence="7">
    <location>
        <begin position="208"/>
        <end position="229"/>
    </location>
</feature>
<comment type="similarity">
    <text evidence="2">Belongs to the NrfD family.</text>
</comment>
<dbReference type="PANTHER" id="PTHR34856:SF2">
    <property type="entry name" value="PROTEIN NRFD"/>
    <property type="match status" value="1"/>
</dbReference>
<feature type="transmembrane region" description="Helical" evidence="7">
    <location>
        <begin position="24"/>
        <end position="46"/>
    </location>
</feature>
<dbReference type="Proteomes" id="UP000263012">
    <property type="component" value="Chromosome"/>
</dbReference>
<keyword evidence="5 7" id="KW-1133">Transmembrane helix</keyword>
<evidence type="ECO:0000256" key="2">
    <source>
        <dbReference type="ARBA" id="ARBA00008929"/>
    </source>
</evidence>
<feature type="transmembrane region" description="Helical" evidence="7">
    <location>
        <begin position="241"/>
        <end position="265"/>
    </location>
</feature>
<name>A0A343TMP7_9EURY</name>
<dbReference type="OrthoDB" id="200631at2157"/>
<accession>A0A343TMP7</accession>
<proteinExistence type="inferred from homology"/>
<dbReference type="InterPro" id="IPR052049">
    <property type="entry name" value="Electron_transfer_protein"/>
</dbReference>
<feature type="transmembrane region" description="Helical" evidence="7">
    <location>
        <begin position="286"/>
        <end position="309"/>
    </location>
</feature>
<reference evidence="9" key="1">
    <citation type="submission" date="2017-11" db="EMBL/GenBank/DDBJ databases">
        <title>Phenotypic and genomic properties of facultatively anaerobic sulfur-reducing natronoarchaea from hypersaline soda lakes.</title>
        <authorList>
            <person name="Sorokin D.Y."/>
            <person name="Kublanov I.V."/>
            <person name="Roman P."/>
            <person name="Sinninghe Damste J.S."/>
            <person name="Golyshin P.N."/>
            <person name="Rojo D."/>
            <person name="Ciordia S."/>
            <person name="Mena M.D.C."/>
            <person name="Ferrer M."/>
            <person name="Messina E."/>
            <person name="Smedile F."/>
            <person name="La Spada G."/>
            <person name="La Cono V."/>
            <person name="Yakimov M.M."/>
        </authorList>
    </citation>
    <scope>NUCLEOTIDE SEQUENCE [LARGE SCALE GENOMIC DNA]</scope>
    <source>
        <strain evidence="9">AArc-Sl</strain>
    </source>
</reference>
<feature type="transmembrane region" description="Helical" evidence="7">
    <location>
        <begin position="104"/>
        <end position="125"/>
    </location>
</feature>
<feature type="transmembrane region" description="Helical" evidence="7">
    <location>
        <begin position="398"/>
        <end position="419"/>
    </location>
</feature>
<sequence>MATDQETFAEQTVLNPLTSISKKYIAVLIALLAFGAIYAEALVHQLRYGLVVTDMASWGTQAGVTWGLYIGAFEWYAGSALGSIALAGYIRFRGIDDYEMLARLGELWAVIAAICASFLIVIDLGRPERVIYVMESWPTTVQHSPLAWDVTFVTMLIVVSTTMLAMSLRRDYGWMDVELPLRARIPQKLLTVGYSPTEGPKLTSMLKYMGAGMLLLVVTAGMVPGWLFGVVGPQPGYYGKIQGVVFITGGIPAGIGALTVIAYAMRRIYDLEDALPDSMFFNLGKALGLFTFVYLIALFNQFMPMVFPMAPLGGASIADAMLYGALSTYFWTSIALLVFPMLALTWVYVYRTITPEVTVVASMIIMFGVFIKKNLAVLEPLMFPVGLPYEHGVYFPTTVEWVISLGVLFVGILAFIVLIKIIPMCSGTGVCCRSSDESIEEVEA</sequence>
<evidence type="ECO:0000256" key="3">
    <source>
        <dbReference type="ARBA" id="ARBA00022475"/>
    </source>
</evidence>
<keyword evidence="9" id="KW-1185">Reference proteome</keyword>
<feature type="transmembrane region" description="Helical" evidence="7">
    <location>
        <begin position="357"/>
        <end position="378"/>
    </location>
</feature>
<feature type="transmembrane region" description="Helical" evidence="7">
    <location>
        <begin position="66"/>
        <end position="92"/>
    </location>
</feature>
<dbReference type="RefSeq" id="WP_119820518.1">
    <property type="nucleotide sequence ID" value="NZ_CP025066.1"/>
</dbReference>
<dbReference type="EMBL" id="CP025066">
    <property type="protein sequence ID" value="AUX10369.1"/>
    <property type="molecule type" value="Genomic_DNA"/>
</dbReference>
<evidence type="ECO:0000313" key="9">
    <source>
        <dbReference type="Proteomes" id="UP000263012"/>
    </source>
</evidence>
<organism evidence="8 9">
    <name type="scientific">Halalkaliarchaeum desulfuricum</name>
    <dbReference type="NCBI Taxonomy" id="2055893"/>
    <lineage>
        <taxon>Archaea</taxon>
        <taxon>Methanobacteriati</taxon>
        <taxon>Methanobacteriota</taxon>
        <taxon>Stenosarchaea group</taxon>
        <taxon>Halobacteria</taxon>
        <taxon>Halobacteriales</taxon>
        <taxon>Haloferacaceae</taxon>
        <taxon>Halalkaliarchaeum</taxon>
    </lineage>
</organism>
<comment type="subcellular location">
    <subcellularLocation>
        <location evidence="1">Cell membrane</location>
        <topology evidence="1">Multi-pass membrane protein</topology>
    </subcellularLocation>
</comment>
<evidence type="ECO:0000256" key="1">
    <source>
        <dbReference type="ARBA" id="ARBA00004651"/>
    </source>
</evidence>
<dbReference type="GO" id="GO:0005886">
    <property type="term" value="C:plasma membrane"/>
    <property type="evidence" value="ECO:0007669"/>
    <property type="project" value="UniProtKB-SubCell"/>
</dbReference>
<dbReference type="KEGG" id="hdf:AArcSl_2754"/>
<dbReference type="AlphaFoldDB" id="A0A343TMP7"/>
<dbReference type="InterPro" id="IPR005614">
    <property type="entry name" value="NrfD-like"/>
</dbReference>
<keyword evidence="6 7" id="KW-0472">Membrane</keyword>
<dbReference type="GeneID" id="37879111"/>